<accession>A0A653BUF0</accession>
<reference evidence="1 2" key="1">
    <citation type="submission" date="2019-01" db="EMBL/GenBank/DDBJ databases">
        <authorList>
            <person name="Sayadi A."/>
        </authorList>
    </citation>
    <scope>NUCLEOTIDE SEQUENCE [LARGE SCALE GENOMIC DNA]</scope>
</reference>
<dbReference type="EMBL" id="CAACVG010004702">
    <property type="protein sequence ID" value="VEN38597.1"/>
    <property type="molecule type" value="Genomic_DNA"/>
</dbReference>
<protein>
    <submittedName>
        <fullName evidence="1">Uncharacterized protein</fullName>
    </submittedName>
</protein>
<name>A0A653BUF0_CALMS</name>
<dbReference type="AlphaFoldDB" id="A0A653BUF0"/>
<dbReference type="Proteomes" id="UP000410492">
    <property type="component" value="Unassembled WGS sequence"/>
</dbReference>
<keyword evidence="2" id="KW-1185">Reference proteome</keyword>
<evidence type="ECO:0000313" key="2">
    <source>
        <dbReference type="Proteomes" id="UP000410492"/>
    </source>
</evidence>
<sequence>MRGSGKDAGSISSSYQWLYVCSPVDDDGGHTNLLSDPMEQVDSLGYHPHSPPRIMEWDRKDLRILASLLRDTVVSGTTCGSWVFNKLQTVASATWRTKQRSILFAPVQYWRALASGHLELPN</sequence>
<gene>
    <name evidence="1" type="ORF">CALMAC_LOCUS3431</name>
</gene>
<proteinExistence type="predicted"/>
<evidence type="ECO:0000313" key="1">
    <source>
        <dbReference type="EMBL" id="VEN38597.1"/>
    </source>
</evidence>
<organism evidence="1 2">
    <name type="scientific">Callosobruchus maculatus</name>
    <name type="common">Southern cowpea weevil</name>
    <name type="synonym">Pulse bruchid</name>
    <dbReference type="NCBI Taxonomy" id="64391"/>
    <lineage>
        <taxon>Eukaryota</taxon>
        <taxon>Metazoa</taxon>
        <taxon>Ecdysozoa</taxon>
        <taxon>Arthropoda</taxon>
        <taxon>Hexapoda</taxon>
        <taxon>Insecta</taxon>
        <taxon>Pterygota</taxon>
        <taxon>Neoptera</taxon>
        <taxon>Endopterygota</taxon>
        <taxon>Coleoptera</taxon>
        <taxon>Polyphaga</taxon>
        <taxon>Cucujiformia</taxon>
        <taxon>Chrysomeloidea</taxon>
        <taxon>Chrysomelidae</taxon>
        <taxon>Bruchinae</taxon>
        <taxon>Bruchini</taxon>
        <taxon>Callosobruchus</taxon>
    </lineage>
</organism>